<dbReference type="Pfam" id="PF00583">
    <property type="entry name" value="Acetyltransf_1"/>
    <property type="match status" value="1"/>
</dbReference>
<dbReference type="WBParaSite" id="ACRNAN_scaffold15910.g24022.t1">
    <property type="protein sequence ID" value="ACRNAN_scaffold15910.g24022.t1"/>
    <property type="gene ID" value="ACRNAN_scaffold15910.g24022"/>
</dbReference>
<dbReference type="PANTHER" id="PTHR47408">
    <property type="entry name" value="PROTEIN CBG01304-RELATED"/>
    <property type="match status" value="1"/>
</dbReference>
<protein>
    <submittedName>
        <fullName evidence="3">N-acetyltransferase domain-containing protein</fullName>
    </submittedName>
</protein>
<keyword evidence="2" id="KW-1185">Reference proteome</keyword>
<evidence type="ECO:0000313" key="2">
    <source>
        <dbReference type="Proteomes" id="UP000887540"/>
    </source>
</evidence>
<evidence type="ECO:0000259" key="1">
    <source>
        <dbReference type="Pfam" id="PF00583"/>
    </source>
</evidence>
<dbReference type="SUPFAM" id="SSF55729">
    <property type="entry name" value="Acyl-CoA N-acyltransferases (Nat)"/>
    <property type="match status" value="1"/>
</dbReference>
<dbReference type="AlphaFoldDB" id="A0A914D047"/>
<dbReference type="Gene3D" id="3.40.630.30">
    <property type="match status" value="1"/>
</dbReference>
<name>A0A914D047_9BILA</name>
<proteinExistence type="predicted"/>
<dbReference type="GO" id="GO:0016747">
    <property type="term" value="F:acyltransferase activity, transferring groups other than amino-acyl groups"/>
    <property type="evidence" value="ECO:0007669"/>
    <property type="project" value="InterPro"/>
</dbReference>
<feature type="domain" description="N-acetyltransferase" evidence="1">
    <location>
        <begin position="90"/>
        <end position="149"/>
    </location>
</feature>
<dbReference type="Proteomes" id="UP000887540">
    <property type="component" value="Unplaced"/>
</dbReference>
<evidence type="ECO:0000313" key="3">
    <source>
        <dbReference type="WBParaSite" id="ACRNAN_scaffold15910.g24022.t1"/>
    </source>
</evidence>
<reference evidence="3" key="1">
    <citation type="submission" date="2022-11" db="UniProtKB">
        <authorList>
            <consortium name="WormBaseParasite"/>
        </authorList>
    </citation>
    <scope>IDENTIFICATION</scope>
</reference>
<dbReference type="InterPro" id="IPR016181">
    <property type="entry name" value="Acyl_CoA_acyltransferase"/>
</dbReference>
<dbReference type="InterPro" id="IPR000182">
    <property type="entry name" value="GNAT_dom"/>
</dbReference>
<dbReference type="Gene3D" id="3.40.630.90">
    <property type="match status" value="1"/>
</dbReference>
<dbReference type="PANTHER" id="PTHR47408:SF1">
    <property type="entry name" value="N-ACETYLTRANSFERASE DOMAIN-CONTAINING PROTEIN"/>
    <property type="match status" value="1"/>
</dbReference>
<accession>A0A914D047</accession>
<sequence>MDSSKQKNALKPLDEVQKRQPPLITGQPYKMNEYSSDLPKNCGLPWLGAYSKHGFWFKFRLASKSDFEKIVANAFETDSFHLNYENLELWKKIFVDQFRFVVARNLRDESMGGISVCDWNDYTVIGSYYVMENYRHSGIGEKLFRDSLESVDKNSGQVVFHAISHLAPKVSRFGLSLEDEWIFDHYVVSNPTGYLSLQKHVIEVKDFTNLTENEIQKAIEFDTRVTSLAREKWMCSWLAHSQGVTKIGFSDKKVVGICQMRETAGEHVRRLLIGPLYANSTEIASQLLFSIFSKFYKPEEDYDFDPDIFAIYRREVHFIIPRKNVLCIELLSGFAGSGSNIRKERRLFLKFTILW</sequence>
<organism evidence="2 3">
    <name type="scientific">Acrobeloides nanus</name>
    <dbReference type="NCBI Taxonomy" id="290746"/>
    <lineage>
        <taxon>Eukaryota</taxon>
        <taxon>Metazoa</taxon>
        <taxon>Ecdysozoa</taxon>
        <taxon>Nematoda</taxon>
        <taxon>Chromadorea</taxon>
        <taxon>Rhabditida</taxon>
        <taxon>Tylenchina</taxon>
        <taxon>Cephalobomorpha</taxon>
        <taxon>Cephaloboidea</taxon>
        <taxon>Cephalobidae</taxon>
        <taxon>Acrobeloides</taxon>
    </lineage>
</organism>